<dbReference type="PATRIC" id="fig|220754.4.peg.3581"/>
<evidence type="ECO:0000313" key="1">
    <source>
        <dbReference type="EMBL" id="KIL43167.1"/>
    </source>
</evidence>
<name>A0A0C2V290_9BACL</name>
<accession>A0A0C2V290</accession>
<dbReference type="EMBL" id="JXRR01000022">
    <property type="protein sequence ID" value="KIL43167.1"/>
    <property type="molecule type" value="Genomic_DNA"/>
</dbReference>
<comment type="caution">
    <text evidence="1">The sequence shown here is derived from an EMBL/GenBank/DDBJ whole genome shotgun (WGS) entry which is preliminary data.</text>
</comment>
<dbReference type="Pfam" id="PF26162">
    <property type="entry name" value="YwzD"/>
    <property type="match status" value="1"/>
</dbReference>
<reference evidence="1 2" key="1">
    <citation type="submission" date="2015-01" db="EMBL/GenBank/DDBJ databases">
        <title>Jeotgalibacillus campisalis genome sequencing.</title>
        <authorList>
            <person name="Goh K.M."/>
            <person name="Chan K.-G."/>
            <person name="Yaakop A.S."/>
            <person name="Ee R."/>
            <person name="Gan H.M."/>
            <person name="Chan C.S."/>
        </authorList>
    </citation>
    <scope>NUCLEOTIDE SEQUENCE [LARGE SCALE GENOMIC DNA]</scope>
    <source>
        <strain evidence="1 2">SF-57</strain>
    </source>
</reference>
<dbReference type="Proteomes" id="UP000031972">
    <property type="component" value="Unassembled WGS sequence"/>
</dbReference>
<organism evidence="1 2">
    <name type="scientific">Jeotgalibacillus campisalis</name>
    <dbReference type="NCBI Taxonomy" id="220754"/>
    <lineage>
        <taxon>Bacteria</taxon>
        <taxon>Bacillati</taxon>
        <taxon>Bacillota</taxon>
        <taxon>Bacilli</taxon>
        <taxon>Bacillales</taxon>
        <taxon>Caryophanaceae</taxon>
        <taxon>Jeotgalibacillus</taxon>
    </lineage>
</organism>
<gene>
    <name evidence="1" type="ORF">KR50_35700</name>
</gene>
<dbReference type="AlphaFoldDB" id="A0A0C2V290"/>
<dbReference type="RefSeq" id="WP_156969556.1">
    <property type="nucleotide sequence ID" value="NZ_JXRR01000022.1"/>
</dbReference>
<evidence type="ECO:0000313" key="2">
    <source>
        <dbReference type="Proteomes" id="UP000031972"/>
    </source>
</evidence>
<sequence length="46" mass="5403">MQVKEAPMKMDILTELLNEARNKGMDESITFKDMMEWLTNQLKVSN</sequence>
<protein>
    <submittedName>
        <fullName evidence="1">Uncharacterized protein</fullName>
    </submittedName>
</protein>
<dbReference type="InterPro" id="IPR058930">
    <property type="entry name" value="YwzD"/>
</dbReference>
<keyword evidence="2" id="KW-1185">Reference proteome</keyword>
<proteinExistence type="predicted"/>